<dbReference type="RefSeq" id="WP_184311715.1">
    <property type="nucleotide sequence ID" value="NZ_JACHEN010000021.1"/>
</dbReference>
<comment type="caution">
    <text evidence="1">The sequence shown here is derived from an EMBL/GenBank/DDBJ whole genome shotgun (WGS) entry which is preliminary data.</text>
</comment>
<evidence type="ECO:0000313" key="1">
    <source>
        <dbReference type="EMBL" id="MBB6217213.1"/>
    </source>
</evidence>
<name>A0A841KV08_9FIRM</name>
<reference evidence="1 2" key="1">
    <citation type="submission" date="2020-08" db="EMBL/GenBank/DDBJ databases">
        <title>Genomic Encyclopedia of Type Strains, Phase IV (KMG-IV): sequencing the most valuable type-strain genomes for metagenomic binning, comparative biology and taxonomic classification.</title>
        <authorList>
            <person name="Goeker M."/>
        </authorList>
    </citation>
    <scope>NUCLEOTIDE SEQUENCE [LARGE SCALE GENOMIC DNA]</scope>
    <source>
        <strain evidence="1 2">DSM 103526</strain>
    </source>
</reference>
<dbReference type="AlphaFoldDB" id="A0A841KV08"/>
<evidence type="ECO:0000313" key="2">
    <source>
        <dbReference type="Proteomes" id="UP000579281"/>
    </source>
</evidence>
<proteinExistence type="predicted"/>
<gene>
    <name evidence="1" type="ORF">HNQ80_003332</name>
</gene>
<organism evidence="1 2">
    <name type="scientific">Anaerosolibacter carboniphilus</name>
    <dbReference type="NCBI Taxonomy" id="1417629"/>
    <lineage>
        <taxon>Bacteria</taxon>
        <taxon>Bacillati</taxon>
        <taxon>Bacillota</taxon>
        <taxon>Clostridia</taxon>
        <taxon>Peptostreptococcales</taxon>
        <taxon>Thermotaleaceae</taxon>
        <taxon>Anaerosolibacter</taxon>
    </lineage>
</organism>
<protein>
    <submittedName>
        <fullName evidence="1">Uncharacterized protein</fullName>
    </submittedName>
</protein>
<keyword evidence="2" id="KW-1185">Reference proteome</keyword>
<dbReference type="Proteomes" id="UP000579281">
    <property type="component" value="Unassembled WGS sequence"/>
</dbReference>
<sequence length="280" mass="32617">MKKRWFLSLLISFVLLFYLGKLPFFYTLRSYILMPIYDLGIVKSSTLHQKGIRFYIPDGSQTPERDWYPYMLHHNGSEAFSQYIGKKVSLDILYDFGHFDFWKGSSSFYDLDSPYCGAFYGGYAVFTHDSHWMYGFDQEGTPMMDELSQVPSFDQTHLVLPSVGLSSDQVTFRYQVKDVQYNQSYMGYNGWVKIDADIETNAPIHQRDHVNYPGYYQYGLPHPPWFPGVNYPVIILKGRTYVRYFAEYGGTFFLYVMAQDENTLNKCDQQLLSAASITSK</sequence>
<accession>A0A841KV08</accession>
<dbReference type="EMBL" id="JACHEN010000021">
    <property type="protein sequence ID" value="MBB6217213.1"/>
    <property type="molecule type" value="Genomic_DNA"/>
</dbReference>